<dbReference type="EMBL" id="CADCVO010000362">
    <property type="protein sequence ID" value="CAA9501240.1"/>
    <property type="molecule type" value="Genomic_DNA"/>
</dbReference>
<protein>
    <submittedName>
        <fullName evidence="2">Uncharacterized protein</fullName>
    </submittedName>
</protein>
<feature type="non-terminal residue" evidence="2">
    <location>
        <position position="113"/>
    </location>
</feature>
<sequence>AAGHEPLAEALVRARALAQPAHGRAAACERDPLPARAAQAGPQGRPHLHPHPHPLAAEVPRDGEGPRPPHGGPQVRAREGQQGPRHVPDLAEQDHRRPVGAPARRARRRPAPV</sequence>
<organism evidence="2">
    <name type="scientific">uncultured Solirubrobacteraceae bacterium</name>
    <dbReference type="NCBI Taxonomy" id="1162706"/>
    <lineage>
        <taxon>Bacteria</taxon>
        <taxon>Bacillati</taxon>
        <taxon>Actinomycetota</taxon>
        <taxon>Thermoleophilia</taxon>
        <taxon>Solirubrobacterales</taxon>
        <taxon>Solirubrobacteraceae</taxon>
        <taxon>environmental samples</taxon>
    </lineage>
</organism>
<feature type="compositionally biased region" description="Basic residues" evidence="1">
    <location>
        <begin position="104"/>
        <end position="113"/>
    </location>
</feature>
<feature type="non-terminal residue" evidence="2">
    <location>
        <position position="1"/>
    </location>
</feature>
<evidence type="ECO:0000313" key="2">
    <source>
        <dbReference type="EMBL" id="CAA9501240.1"/>
    </source>
</evidence>
<dbReference type="AlphaFoldDB" id="A0A6J4SK12"/>
<gene>
    <name evidence="2" type="ORF">AVDCRST_MAG13-2277</name>
</gene>
<name>A0A6J4SK12_9ACTN</name>
<reference evidence="2" key="1">
    <citation type="submission" date="2020-02" db="EMBL/GenBank/DDBJ databases">
        <authorList>
            <person name="Meier V. D."/>
        </authorList>
    </citation>
    <scope>NUCLEOTIDE SEQUENCE</scope>
    <source>
        <strain evidence="2">AVDCRST_MAG13</strain>
    </source>
</reference>
<proteinExistence type="predicted"/>
<evidence type="ECO:0000256" key="1">
    <source>
        <dbReference type="SAM" id="MobiDB-lite"/>
    </source>
</evidence>
<accession>A0A6J4SK12</accession>
<feature type="region of interest" description="Disordered" evidence="1">
    <location>
        <begin position="18"/>
        <end position="113"/>
    </location>
</feature>
<feature type="compositionally biased region" description="Basic and acidic residues" evidence="1">
    <location>
        <begin position="86"/>
        <end position="97"/>
    </location>
</feature>